<feature type="transmembrane region" description="Helical" evidence="1">
    <location>
        <begin position="60"/>
        <end position="79"/>
    </location>
</feature>
<accession>A0A523USY7</accession>
<dbReference type="InterPro" id="IPR008969">
    <property type="entry name" value="CarboxyPept-like_regulatory"/>
</dbReference>
<gene>
    <name evidence="3" type="ORF">E3J62_07685</name>
</gene>
<dbReference type="InterPro" id="IPR026444">
    <property type="entry name" value="Secre_tail"/>
</dbReference>
<name>A0A523USY7_UNCT6</name>
<dbReference type="InterPro" id="IPR025965">
    <property type="entry name" value="FlgD/Vpr_Ig-like"/>
</dbReference>
<evidence type="ECO:0000313" key="4">
    <source>
        <dbReference type="Proteomes" id="UP000315525"/>
    </source>
</evidence>
<dbReference type="Pfam" id="PF13620">
    <property type="entry name" value="CarboxypepD_reg"/>
    <property type="match status" value="1"/>
</dbReference>
<reference evidence="3 4" key="1">
    <citation type="submission" date="2019-03" db="EMBL/GenBank/DDBJ databases">
        <title>Metabolic potential of uncultured bacteria and archaea associated with petroleum seepage in deep-sea sediments.</title>
        <authorList>
            <person name="Dong X."/>
            <person name="Hubert C."/>
        </authorList>
    </citation>
    <scope>NUCLEOTIDE SEQUENCE [LARGE SCALE GENOMIC DNA]</scope>
    <source>
        <strain evidence="3">E44_bin18</strain>
    </source>
</reference>
<evidence type="ECO:0000313" key="3">
    <source>
        <dbReference type="EMBL" id="TET45391.1"/>
    </source>
</evidence>
<proteinExistence type="predicted"/>
<evidence type="ECO:0000256" key="1">
    <source>
        <dbReference type="SAM" id="Phobius"/>
    </source>
</evidence>
<keyword evidence="1" id="KW-1133">Transmembrane helix</keyword>
<dbReference type="SUPFAM" id="SSF63825">
    <property type="entry name" value="YWTD domain"/>
    <property type="match status" value="1"/>
</dbReference>
<dbReference type="AlphaFoldDB" id="A0A523USY7"/>
<dbReference type="EMBL" id="SOJN01000085">
    <property type="protein sequence ID" value="TET45391.1"/>
    <property type="molecule type" value="Genomic_DNA"/>
</dbReference>
<keyword evidence="1" id="KW-0812">Transmembrane</keyword>
<dbReference type="NCBIfam" id="TIGR04183">
    <property type="entry name" value="Por_Secre_tail"/>
    <property type="match status" value="1"/>
</dbReference>
<evidence type="ECO:0000259" key="2">
    <source>
        <dbReference type="Pfam" id="PF13860"/>
    </source>
</evidence>
<sequence>MWKIMVCCDLTARFSVSFAQGLRVQLTEGGDVKKGNVMQGRILSQLCQRKKGRKKMGKKLVLVLTLLAVVGLWTGSSAGTGKSEPAMMNRGPNLFQLDPYSRTPLLKEGEKVLNPLLAPSPDDTIHYDGTPDDNAIGLTGGGTFQGAIRLTPTELGSYTGWEIVAVIWYHHEAGSHGDSVIIYDQGTDSTPGPVLTSDPCSDVGPGWAREDLSNPVAISGLGDLWCSIQVTHADGEFPLSTDPGPAVQGKGDFVYLAPNWDELWLLGFNINWDIRAIVDSGAVVEWGAIDGTVSELGGGPIQDAVVTADGNVDTTDASGYYLIDVLAGTYDVTASAFGYNPATTPSVVVVLDDTVTVDFDLTYPLISVDPTSFYVTLAPDIIKDTTLWIYNTGNGPLDFDIDIFTNFSVNAGKSVRPPGETSPVQITGNSIDASATDARHVKSEPKAHPNTAAPAYGDVLSQFNAPWAETNAGAGLSYDPNTGNLWAVNQSSGMMYEIDPVAQVVVSSWAIPLTLGWGCGFDGSELWVSDVNATNDDYEFSTTGLGPLDQFTPIYTSWPADMAFDGQWLWQIDVGSPGAVYQYDFDGNPLDTIQPGYSISQRGLACNRDQGTWYSGSWNTPLGQFWEFDAAGATVNYVVTGIAISGLAWDGVTGNIWCMANASPDVIYELDSGYPAPTTWLDANPRTDSVAAVDSFAVTVTFNSTGLAVGVYTGGLAIHNNSIDSPIIVPCTLEVVLVGVEEAGRRPGLPRVHALSQNSPNPMRGGSATISYQLAAEGDVSLKIYNAAGRLVKSLAAGPLEPGYYKETWDGRDSSEKKVPSGVYFCRLSVGSFEASRKMVVLR</sequence>
<dbReference type="Proteomes" id="UP000315525">
    <property type="component" value="Unassembled WGS sequence"/>
</dbReference>
<feature type="domain" description="FlgD/Vpr Ig-like" evidence="2">
    <location>
        <begin position="767"/>
        <end position="825"/>
    </location>
</feature>
<keyword evidence="1" id="KW-0472">Membrane</keyword>
<organism evidence="3 4">
    <name type="scientific">candidate division TA06 bacterium</name>
    <dbReference type="NCBI Taxonomy" id="2250710"/>
    <lineage>
        <taxon>Bacteria</taxon>
        <taxon>Bacteria division TA06</taxon>
    </lineage>
</organism>
<dbReference type="SUPFAM" id="SSF49464">
    <property type="entry name" value="Carboxypeptidase regulatory domain-like"/>
    <property type="match status" value="1"/>
</dbReference>
<dbReference type="Pfam" id="PF13860">
    <property type="entry name" value="FlgD_ig"/>
    <property type="match status" value="1"/>
</dbReference>
<dbReference type="Gene3D" id="2.60.40.1120">
    <property type="entry name" value="Carboxypeptidase-like, regulatory domain"/>
    <property type="match status" value="1"/>
</dbReference>
<comment type="caution">
    <text evidence="3">The sequence shown here is derived from an EMBL/GenBank/DDBJ whole genome shotgun (WGS) entry which is preliminary data.</text>
</comment>
<protein>
    <submittedName>
        <fullName evidence="3">T9SS type A sorting domain-containing protein</fullName>
    </submittedName>
</protein>
<dbReference type="Gene3D" id="2.60.40.4070">
    <property type="match status" value="1"/>
</dbReference>